<dbReference type="PANTHER" id="PTHR31321:SF127">
    <property type="entry name" value="PECTINESTERASE"/>
    <property type="match status" value="1"/>
</dbReference>
<evidence type="ECO:0000313" key="13">
    <source>
        <dbReference type="EMBL" id="QDS74253.1"/>
    </source>
</evidence>
<dbReference type="AlphaFoldDB" id="A0A517LF38"/>
<evidence type="ECO:0000256" key="9">
    <source>
        <dbReference type="ARBA" id="ARBA00047928"/>
    </source>
</evidence>
<dbReference type="GO" id="GO:0045490">
    <property type="term" value="P:pectin catabolic process"/>
    <property type="evidence" value="ECO:0007669"/>
    <property type="project" value="UniProtKB-UniRule"/>
</dbReference>
<keyword evidence="6 11" id="KW-0732">Signal</keyword>
<dbReference type="GO" id="GO:0030599">
    <property type="term" value="F:pectinesterase activity"/>
    <property type="evidence" value="ECO:0007669"/>
    <property type="project" value="UniProtKB-UniRule"/>
</dbReference>
<dbReference type="GO" id="GO:0005576">
    <property type="term" value="C:extracellular region"/>
    <property type="evidence" value="ECO:0007669"/>
    <property type="project" value="UniProtKB-SubCell"/>
</dbReference>
<feature type="active site" evidence="10">
    <location>
        <position position="183"/>
    </location>
</feature>
<dbReference type="InterPro" id="IPR011050">
    <property type="entry name" value="Pectin_lyase_fold/virulence"/>
</dbReference>
<comment type="function">
    <text evidence="11">Involved in maceration and soft-rotting of plant tissue.</text>
</comment>
<dbReference type="PROSITE" id="PS00503">
    <property type="entry name" value="PECTINESTERASE_2"/>
    <property type="match status" value="1"/>
</dbReference>
<dbReference type="UniPathway" id="UPA00545">
    <property type="reaction ID" value="UER00823"/>
</dbReference>
<gene>
    <name evidence="13" type="ORF">FKW77_003019</name>
</gene>
<evidence type="ECO:0000256" key="7">
    <source>
        <dbReference type="ARBA" id="ARBA00022801"/>
    </source>
</evidence>
<feature type="signal peptide" evidence="11">
    <location>
        <begin position="1"/>
        <end position="22"/>
    </location>
</feature>
<dbReference type="GO" id="GO:0042545">
    <property type="term" value="P:cell wall modification"/>
    <property type="evidence" value="ECO:0007669"/>
    <property type="project" value="UniProtKB-UniRule"/>
</dbReference>
<evidence type="ECO:0000256" key="2">
    <source>
        <dbReference type="ARBA" id="ARBA00005184"/>
    </source>
</evidence>
<comment type="pathway">
    <text evidence="2 11">Glycan metabolism; pectin degradation; 2-dehydro-3-deoxy-D-gluconate from pectin: step 1/5.</text>
</comment>
<name>A0A517LF38_9PEZI</name>
<dbReference type="InterPro" id="IPR033131">
    <property type="entry name" value="Pectinesterase_Asp_AS"/>
</dbReference>
<comment type="subcellular location">
    <subcellularLocation>
        <location evidence="1 11">Secreted</location>
    </subcellularLocation>
</comment>
<evidence type="ECO:0000256" key="8">
    <source>
        <dbReference type="ARBA" id="ARBA00023085"/>
    </source>
</evidence>
<dbReference type="SUPFAM" id="SSF51126">
    <property type="entry name" value="Pectin lyase-like"/>
    <property type="match status" value="1"/>
</dbReference>
<keyword evidence="14" id="KW-1185">Reference proteome</keyword>
<evidence type="ECO:0000256" key="1">
    <source>
        <dbReference type="ARBA" id="ARBA00004613"/>
    </source>
</evidence>
<keyword evidence="8 11" id="KW-0063">Aspartyl esterase</keyword>
<evidence type="ECO:0000256" key="11">
    <source>
        <dbReference type="RuleBase" id="RU000589"/>
    </source>
</evidence>
<dbReference type="Proteomes" id="UP000316270">
    <property type="component" value="Chromosome 11"/>
</dbReference>
<evidence type="ECO:0000259" key="12">
    <source>
        <dbReference type="Pfam" id="PF01095"/>
    </source>
</evidence>
<evidence type="ECO:0000256" key="3">
    <source>
        <dbReference type="ARBA" id="ARBA00008891"/>
    </source>
</evidence>
<evidence type="ECO:0000256" key="5">
    <source>
        <dbReference type="ARBA" id="ARBA00022525"/>
    </source>
</evidence>
<organism evidence="13 14">
    <name type="scientific">Venturia effusa</name>
    <dbReference type="NCBI Taxonomy" id="50376"/>
    <lineage>
        <taxon>Eukaryota</taxon>
        <taxon>Fungi</taxon>
        <taxon>Dikarya</taxon>
        <taxon>Ascomycota</taxon>
        <taxon>Pezizomycotina</taxon>
        <taxon>Dothideomycetes</taxon>
        <taxon>Pleosporomycetidae</taxon>
        <taxon>Venturiales</taxon>
        <taxon>Venturiaceae</taxon>
        <taxon>Venturia</taxon>
    </lineage>
</organism>
<reference evidence="13 14" key="1">
    <citation type="submission" date="2019-07" db="EMBL/GenBank/DDBJ databases">
        <title>Finished genome of Venturia effusa.</title>
        <authorList>
            <person name="Young C.A."/>
            <person name="Cox M.P."/>
            <person name="Ganley A.R.D."/>
            <person name="David W.J."/>
        </authorList>
    </citation>
    <scope>NUCLEOTIDE SEQUENCE [LARGE SCALE GENOMIC DNA]</scope>
    <source>
        <strain evidence="14">albino</strain>
    </source>
</reference>
<evidence type="ECO:0000256" key="10">
    <source>
        <dbReference type="PROSITE-ProRule" id="PRU10040"/>
    </source>
</evidence>
<evidence type="ECO:0000256" key="4">
    <source>
        <dbReference type="ARBA" id="ARBA00013229"/>
    </source>
</evidence>
<evidence type="ECO:0000313" key="14">
    <source>
        <dbReference type="Proteomes" id="UP000316270"/>
    </source>
</evidence>
<dbReference type="EC" id="3.1.1.11" evidence="4 11"/>
<accession>A0A517LF38</accession>
<dbReference type="OrthoDB" id="2019149at2759"/>
<proteinExistence type="inferred from homology"/>
<keyword evidence="11" id="KW-0961">Cell wall biogenesis/degradation</keyword>
<dbReference type="Gene3D" id="2.160.20.10">
    <property type="entry name" value="Single-stranded right-handed beta-helix, Pectin lyase-like"/>
    <property type="match status" value="1"/>
</dbReference>
<dbReference type="Pfam" id="PF01095">
    <property type="entry name" value="Pectinesterase"/>
    <property type="match status" value="1"/>
</dbReference>
<dbReference type="STRING" id="50376.A0A517LF38"/>
<dbReference type="EMBL" id="CP042195">
    <property type="protein sequence ID" value="QDS74253.1"/>
    <property type="molecule type" value="Genomic_DNA"/>
</dbReference>
<sequence>MRFYAILTSLFAPFLFASSVLASTEPPAGALIVGSSPKAKYKTVQAAVTAAPSGGIIFIESGTYNEQVFIPAGKNKLRIIGYSANASSYQGNTVTITQGLAQDSPGKPGNDKTATLRAWGDGLQMYNINLVNTRGKGSQALALSAWGTEMSFLACQFIGFQDTILSEKGKHFISRSLIRGATDYIFGQHSLLWIEKCVLQCVNNSIGYLTASGRDDPSNPSFFVINNSHVTGSAPAGAFYLGRPWRNYARVIFQNSVLGPVINSAGYTTWQQADQRTDHVTFLEYKNTGPGASGTRASFVKQANGAVTIGSLFGTTEWINAAFL</sequence>
<keyword evidence="7 11" id="KW-0378">Hydrolase</keyword>
<feature type="domain" description="Pectinesterase catalytic" evidence="12">
    <location>
        <begin position="32"/>
        <end position="295"/>
    </location>
</feature>
<evidence type="ECO:0000256" key="6">
    <source>
        <dbReference type="ARBA" id="ARBA00022729"/>
    </source>
</evidence>
<dbReference type="FunFam" id="2.160.20.10:FF:000014">
    <property type="entry name" value="Pectinesterase"/>
    <property type="match status" value="1"/>
</dbReference>
<keyword evidence="5 11" id="KW-0964">Secreted</keyword>
<comment type="catalytic activity">
    <reaction evidence="9 11">
        <text>[(1-&gt;4)-alpha-D-galacturonosyl methyl ester](n) + n H2O = [(1-&gt;4)-alpha-D-galacturonosyl](n) + n methanol + n H(+)</text>
        <dbReference type="Rhea" id="RHEA:22380"/>
        <dbReference type="Rhea" id="RHEA-COMP:14570"/>
        <dbReference type="Rhea" id="RHEA-COMP:14573"/>
        <dbReference type="ChEBI" id="CHEBI:15377"/>
        <dbReference type="ChEBI" id="CHEBI:15378"/>
        <dbReference type="ChEBI" id="CHEBI:17790"/>
        <dbReference type="ChEBI" id="CHEBI:140522"/>
        <dbReference type="ChEBI" id="CHEBI:140523"/>
        <dbReference type="EC" id="3.1.1.11"/>
    </reaction>
</comment>
<dbReference type="PANTHER" id="PTHR31321">
    <property type="entry name" value="ACYL-COA THIOESTER HYDROLASE YBHC-RELATED"/>
    <property type="match status" value="1"/>
</dbReference>
<dbReference type="InterPro" id="IPR012334">
    <property type="entry name" value="Pectin_lyas_fold"/>
</dbReference>
<feature type="chain" id="PRO_5022270319" description="Pectinesterase" evidence="11">
    <location>
        <begin position="23"/>
        <end position="324"/>
    </location>
</feature>
<comment type="similarity">
    <text evidence="3">Belongs to the pectinesterase family.</text>
</comment>
<protein>
    <recommendedName>
        <fullName evidence="4 11">Pectinesterase</fullName>
        <ecNumber evidence="4 11">3.1.1.11</ecNumber>
    </recommendedName>
</protein>
<dbReference type="InterPro" id="IPR000070">
    <property type="entry name" value="Pectinesterase_cat"/>
</dbReference>